<dbReference type="PANTHER" id="PTHR38451">
    <property type="entry name" value="TRNA (ADENINE(22)-N(1))-METHYLTRANSFERASE"/>
    <property type="match status" value="1"/>
</dbReference>
<dbReference type="PANTHER" id="PTHR38451:SF1">
    <property type="entry name" value="TRNA (ADENINE(22)-N(1))-METHYLTRANSFERASE"/>
    <property type="match status" value="1"/>
</dbReference>
<dbReference type="Gene3D" id="3.40.50.150">
    <property type="entry name" value="Vaccinia Virus protein VP39"/>
    <property type="match status" value="1"/>
</dbReference>
<organism evidence="1 2">
    <name type="scientific">Candidatus Ornithomonoglobus intestinigallinarum</name>
    <dbReference type="NCBI Taxonomy" id="2840894"/>
    <lineage>
        <taxon>Bacteria</taxon>
        <taxon>Bacillati</taxon>
        <taxon>Bacillota</taxon>
        <taxon>Clostridia</taxon>
        <taxon>Candidatus Ornithomonoglobus</taxon>
    </lineage>
</organism>
<dbReference type="PIRSF" id="PIRSF018637">
    <property type="entry name" value="TrmK"/>
    <property type="match status" value="1"/>
</dbReference>
<dbReference type="Pfam" id="PF12847">
    <property type="entry name" value="Methyltransf_18"/>
    <property type="match status" value="1"/>
</dbReference>
<dbReference type="GO" id="GO:0032259">
    <property type="term" value="P:methylation"/>
    <property type="evidence" value="ECO:0007669"/>
    <property type="project" value="UniProtKB-KW"/>
</dbReference>
<reference evidence="1" key="1">
    <citation type="submission" date="2020-10" db="EMBL/GenBank/DDBJ databases">
        <authorList>
            <person name="Gilroy R."/>
        </authorList>
    </citation>
    <scope>NUCLEOTIDE SEQUENCE</scope>
    <source>
        <strain evidence="1">CHK181-108</strain>
    </source>
</reference>
<keyword evidence="1" id="KW-0808">Transferase</keyword>
<accession>A0A9D1H283</accession>
<evidence type="ECO:0000313" key="2">
    <source>
        <dbReference type="Proteomes" id="UP000824165"/>
    </source>
</evidence>
<protein>
    <submittedName>
        <fullName evidence="1">SAM-dependent methyltransferase</fullName>
    </submittedName>
</protein>
<evidence type="ECO:0000313" key="1">
    <source>
        <dbReference type="EMBL" id="HIT84980.1"/>
    </source>
</evidence>
<name>A0A9D1H283_9FIRM</name>
<keyword evidence="1" id="KW-0489">Methyltransferase</keyword>
<dbReference type="SUPFAM" id="SSF53335">
    <property type="entry name" value="S-adenosyl-L-methionine-dependent methyltransferases"/>
    <property type="match status" value="1"/>
</dbReference>
<gene>
    <name evidence="1" type="ORF">IAA60_03625</name>
</gene>
<dbReference type="AlphaFoldDB" id="A0A9D1H283"/>
<dbReference type="Proteomes" id="UP000824165">
    <property type="component" value="Unassembled WGS sequence"/>
</dbReference>
<proteinExistence type="predicted"/>
<dbReference type="GO" id="GO:0160105">
    <property type="term" value="F:tRNA (adenine(22)-N1)-methyltransferase activity"/>
    <property type="evidence" value="ECO:0007669"/>
    <property type="project" value="InterPro"/>
</dbReference>
<reference evidence="1" key="2">
    <citation type="journal article" date="2021" name="PeerJ">
        <title>Extensive microbial diversity within the chicken gut microbiome revealed by metagenomics and culture.</title>
        <authorList>
            <person name="Gilroy R."/>
            <person name="Ravi A."/>
            <person name="Getino M."/>
            <person name="Pursley I."/>
            <person name="Horton D.L."/>
            <person name="Alikhan N.F."/>
            <person name="Baker D."/>
            <person name="Gharbi K."/>
            <person name="Hall N."/>
            <person name="Watson M."/>
            <person name="Adriaenssens E.M."/>
            <person name="Foster-Nyarko E."/>
            <person name="Jarju S."/>
            <person name="Secka A."/>
            <person name="Antonio M."/>
            <person name="Oren A."/>
            <person name="Chaudhuri R.R."/>
            <person name="La Ragione R."/>
            <person name="Hildebrand F."/>
            <person name="Pallen M.J."/>
        </authorList>
    </citation>
    <scope>NUCLEOTIDE SEQUENCE</scope>
    <source>
        <strain evidence="1">CHK181-108</strain>
    </source>
</reference>
<dbReference type="EMBL" id="DVLU01000030">
    <property type="protein sequence ID" value="HIT84980.1"/>
    <property type="molecule type" value="Genomic_DNA"/>
</dbReference>
<sequence>MITPRLQSIVNMASKSYITADIGTDHAYVPIELVNKNIAERAVASDVRPGPLEAARKNIEAAGLCGVIETRLGSGLEVLKNNEAEQIIIAGMGGELIESILKGGAERFLTSRFILQPMNTQAELRRFLISGGFTITGEDIAAEGFKVYNVISVCFAKNAGDTRFFGAEAFAREIDYHLPPYLRDHELYGMLFAKKQREFEKIVSGLERSKFMTREDEEKLEHYRGMLNELPSVRG</sequence>
<comment type="caution">
    <text evidence="1">The sequence shown here is derived from an EMBL/GenBank/DDBJ whole genome shotgun (WGS) entry which is preliminary data.</text>
</comment>
<dbReference type="InterPro" id="IPR029063">
    <property type="entry name" value="SAM-dependent_MTases_sf"/>
</dbReference>
<dbReference type="InterPro" id="IPR006901">
    <property type="entry name" value="TrmK"/>
</dbReference>